<evidence type="ECO:0000256" key="2">
    <source>
        <dbReference type="ARBA" id="ARBA00022475"/>
    </source>
</evidence>
<dbReference type="InterPro" id="IPR019476">
    <property type="entry name" value="T4SS_TraD_DNA-bd"/>
</dbReference>
<dbReference type="Proteomes" id="UP000824204">
    <property type="component" value="Unassembled WGS sequence"/>
</dbReference>
<evidence type="ECO:0000256" key="5">
    <source>
        <dbReference type="ARBA" id="ARBA00023136"/>
    </source>
</evidence>
<organism evidence="7 8">
    <name type="scientific">Candidatus Borkfalkia faecipullorum</name>
    <dbReference type="NCBI Taxonomy" id="2838510"/>
    <lineage>
        <taxon>Bacteria</taxon>
        <taxon>Bacillati</taxon>
        <taxon>Bacillota</taxon>
        <taxon>Clostridia</taxon>
        <taxon>Christensenellales</taxon>
        <taxon>Christensenellaceae</taxon>
        <taxon>Candidatus Borkfalkia</taxon>
    </lineage>
</organism>
<dbReference type="CDD" id="cd01127">
    <property type="entry name" value="TrwB_TraG_TraD_VirD4"/>
    <property type="match status" value="1"/>
</dbReference>
<keyword evidence="5" id="KW-0472">Membrane</keyword>
<keyword evidence="7" id="KW-0238">DNA-binding</keyword>
<sequence>MIVQKNVLEGSTLSQNRQPEIHHGTVEIGGTCNGAPACFRMNDEILSKHVMLIGGTGCGKTNTFLHIVSQLQASMTPDDVMVIFDTKGDYHSYFYRSGRDRVISASEKDPADVWNLFDEILLDGTDRDRVEENVQEIAWGLFAETIRKDNSNPFFPNAARDLFSAILTCMVRNAAGNEELRERRLNNAFLRKCLDALTVDGLRDMLKGNSDQEAVLTYVGDGQNPQGLGVFAELQTVLRRILIGAFAQKGSFSMRRFIRERNARTLFIEYDLSHGSMLIPIYKLLIDLALKEAMGENARKRKNTGNVYVFCDEFKLLPDLMHIEDAVNFGRSLGIKVFAGLQSIDQLEENYGEARAKNIVAGFSSILAFRANDRNTREFISGKFGKNYIMEQNVSIGNTIVEEKRIGNVVEDWELSNLSVGEAVAGLLANPPFRFRFDLFR</sequence>
<comment type="subcellular location">
    <subcellularLocation>
        <location evidence="1">Cell membrane</location>
        <topology evidence="1">Multi-pass membrane protein</topology>
    </subcellularLocation>
</comment>
<evidence type="ECO:0000313" key="8">
    <source>
        <dbReference type="Proteomes" id="UP000824204"/>
    </source>
</evidence>
<feature type="domain" description="Type IV secretion system coupling protein TraD DNA-binding" evidence="6">
    <location>
        <begin position="47"/>
        <end position="397"/>
    </location>
</feature>
<keyword evidence="3" id="KW-0812">Transmembrane</keyword>
<evidence type="ECO:0000259" key="6">
    <source>
        <dbReference type="Pfam" id="PF10412"/>
    </source>
</evidence>
<dbReference type="Pfam" id="PF10412">
    <property type="entry name" value="TrwB_AAD_bind"/>
    <property type="match status" value="1"/>
</dbReference>
<dbReference type="SUPFAM" id="SSF52540">
    <property type="entry name" value="P-loop containing nucleoside triphosphate hydrolases"/>
    <property type="match status" value="1"/>
</dbReference>
<dbReference type="GO" id="GO:0003677">
    <property type="term" value="F:DNA binding"/>
    <property type="evidence" value="ECO:0007669"/>
    <property type="project" value="UniProtKB-KW"/>
</dbReference>
<dbReference type="InterPro" id="IPR027417">
    <property type="entry name" value="P-loop_NTPase"/>
</dbReference>
<comment type="caution">
    <text evidence="7">The sequence shown here is derived from an EMBL/GenBank/DDBJ whole genome shotgun (WGS) entry which is preliminary data.</text>
</comment>
<dbReference type="GO" id="GO:0005886">
    <property type="term" value="C:plasma membrane"/>
    <property type="evidence" value="ECO:0007669"/>
    <property type="project" value="UniProtKB-SubCell"/>
</dbReference>
<keyword evidence="2" id="KW-1003">Cell membrane</keyword>
<reference evidence="7" key="2">
    <citation type="submission" date="2021-04" db="EMBL/GenBank/DDBJ databases">
        <authorList>
            <person name="Gilroy R."/>
        </authorList>
    </citation>
    <scope>NUCLEOTIDE SEQUENCE</scope>
    <source>
        <strain evidence="7">811</strain>
    </source>
</reference>
<dbReference type="AlphaFoldDB" id="A0A9D2AFH6"/>
<evidence type="ECO:0000256" key="1">
    <source>
        <dbReference type="ARBA" id="ARBA00004651"/>
    </source>
</evidence>
<name>A0A9D2AFH6_9FIRM</name>
<evidence type="ECO:0000256" key="3">
    <source>
        <dbReference type="ARBA" id="ARBA00022692"/>
    </source>
</evidence>
<dbReference type="PANTHER" id="PTHR37937">
    <property type="entry name" value="CONJUGATIVE TRANSFER: DNA TRANSPORT"/>
    <property type="match status" value="1"/>
</dbReference>
<proteinExistence type="predicted"/>
<dbReference type="PANTHER" id="PTHR37937:SF1">
    <property type="entry name" value="CONJUGATIVE TRANSFER: DNA TRANSPORT"/>
    <property type="match status" value="1"/>
</dbReference>
<dbReference type="Gene3D" id="3.40.50.300">
    <property type="entry name" value="P-loop containing nucleotide triphosphate hydrolases"/>
    <property type="match status" value="2"/>
</dbReference>
<dbReference type="EMBL" id="DXFX01000009">
    <property type="protein sequence ID" value="HIX06970.1"/>
    <property type="molecule type" value="Genomic_DNA"/>
</dbReference>
<gene>
    <name evidence="7" type="ORF">H9741_00675</name>
</gene>
<evidence type="ECO:0000313" key="7">
    <source>
        <dbReference type="EMBL" id="HIX06970.1"/>
    </source>
</evidence>
<dbReference type="InterPro" id="IPR051539">
    <property type="entry name" value="T4SS-coupling_protein"/>
</dbReference>
<evidence type="ECO:0000256" key="4">
    <source>
        <dbReference type="ARBA" id="ARBA00022989"/>
    </source>
</evidence>
<keyword evidence="4" id="KW-1133">Transmembrane helix</keyword>
<protein>
    <submittedName>
        <fullName evidence="7">Type IV secretion system DNA-binding domain-containing protein</fullName>
    </submittedName>
</protein>
<reference evidence="7" key="1">
    <citation type="journal article" date="2021" name="PeerJ">
        <title>Extensive microbial diversity within the chicken gut microbiome revealed by metagenomics and culture.</title>
        <authorList>
            <person name="Gilroy R."/>
            <person name="Ravi A."/>
            <person name="Getino M."/>
            <person name="Pursley I."/>
            <person name="Horton D.L."/>
            <person name="Alikhan N.F."/>
            <person name="Baker D."/>
            <person name="Gharbi K."/>
            <person name="Hall N."/>
            <person name="Watson M."/>
            <person name="Adriaenssens E.M."/>
            <person name="Foster-Nyarko E."/>
            <person name="Jarju S."/>
            <person name="Secka A."/>
            <person name="Antonio M."/>
            <person name="Oren A."/>
            <person name="Chaudhuri R.R."/>
            <person name="La Ragione R."/>
            <person name="Hildebrand F."/>
            <person name="Pallen M.J."/>
        </authorList>
    </citation>
    <scope>NUCLEOTIDE SEQUENCE</scope>
    <source>
        <strain evidence="7">811</strain>
    </source>
</reference>
<accession>A0A9D2AFH6</accession>